<evidence type="ECO:0000313" key="2">
    <source>
        <dbReference type="EMBL" id="GJE93004.1"/>
    </source>
</evidence>
<dbReference type="EMBL" id="BPQB01000029">
    <property type="protein sequence ID" value="GJE93004.1"/>
    <property type="molecule type" value="Genomic_DNA"/>
</dbReference>
<name>A0A9P3GG01_9APHY</name>
<dbReference type="AlphaFoldDB" id="A0A9P3GG01"/>
<proteinExistence type="predicted"/>
<evidence type="ECO:0000313" key="3">
    <source>
        <dbReference type="Proteomes" id="UP000703269"/>
    </source>
</evidence>
<keyword evidence="3" id="KW-1185">Reference proteome</keyword>
<organism evidence="2 3">
    <name type="scientific">Phanerochaete sordida</name>
    <dbReference type="NCBI Taxonomy" id="48140"/>
    <lineage>
        <taxon>Eukaryota</taxon>
        <taxon>Fungi</taxon>
        <taxon>Dikarya</taxon>
        <taxon>Basidiomycota</taxon>
        <taxon>Agaricomycotina</taxon>
        <taxon>Agaricomycetes</taxon>
        <taxon>Polyporales</taxon>
        <taxon>Phanerochaetaceae</taxon>
        <taxon>Phanerochaete</taxon>
    </lineage>
</organism>
<gene>
    <name evidence="2" type="ORF">PsYK624_091630</name>
</gene>
<dbReference type="Proteomes" id="UP000703269">
    <property type="component" value="Unassembled WGS sequence"/>
</dbReference>
<comment type="caution">
    <text evidence="2">The sequence shown here is derived from an EMBL/GenBank/DDBJ whole genome shotgun (WGS) entry which is preliminary data.</text>
</comment>
<reference evidence="2 3" key="1">
    <citation type="submission" date="2021-08" db="EMBL/GenBank/DDBJ databases">
        <title>Draft Genome Sequence of Phanerochaete sordida strain YK-624.</title>
        <authorList>
            <person name="Mori T."/>
            <person name="Dohra H."/>
            <person name="Suzuki T."/>
            <person name="Kawagishi H."/>
            <person name="Hirai H."/>
        </authorList>
    </citation>
    <scope>NUCLEOTIDE SEQUENCE [LARGE SCALE GENOMIC DNA]</scope>
    <source>
        <strain evidence="2 3">YK-624</strain>
    </source>
</reference>
<accession>A0A9P3GG01</accession>
<protein>
    <submittedName>
        <fullName evidence="2">Uncharacterized protein</fullName>
    </submittedName>
</protein>
<feature type="region of interest" description="Disordered" evidence="1">
    <location>
        <begin position="326"/>
        <end position="346"/>
    </location>
</feature>
<sequence>MTMEKLSWIEVEKCGDDDLWTQFRLGVSLLNVSNRLKVEGSLLEMLFMAFKYLLPPSFSRVSVRVDDAQHACLIHAFSAAKPSVSAHRSAQNSIGDLELRLEFGPPATKAGTSRPQVSALKLLKLWTITVHRAHCSIDELQCLHWNRFDSYIRPHIEHLPPLRVEIVKDGLMFAHLVCKIIAGHLLQSTYSARKLGLQFFATPPSGYLYDAHLPDEIFPDSLISTARENREVRFNIVPCSPPPDFKLWLDSDNLDALKGYTQGLIWGMMEHYRLASPWEAQRRVIVNRDPEIRPSVGYTASRQSWKLCHIVKQEYLPLPVDAARYSGASDPRSDTSKEAQWAGRRPGRTDARYKAYNLDQNVSVLQIANDIREATRYNVEREVVGWTRRRRAVPGLTADPWWTTKKSYSDPTAFNEPTRSDQVKVRRAGCWEHACKRSQWTLKC</sequence>
<evidence type="ECO:0000256" key="1">
    <source>
        <dbReference type="SAM" id="MobiDB-lite"/>
    </source>
</evidence>